<accession>A0A2U1UIQ7</accession>
<evidence type="ECO:0000313" key="3">
    <source>
        <dbReference type="Proteomes" id="UP000295985"/>
    </source>
</evidence>
<dbReference type="OrthoDB" id="9801478at2"/>
<dbReference type="EMBL" id="QDKK01000036">
    <property type="protein sequence ID" value="PWC21550.1"/>
    <property type="molecule type" value="Genomic_DNA"/>
</dbReference>
<keyword evidence="4" id="KW-1185">Reference proteome</keyword>
<proteinExistence type="predicted"/>
<organism evidence="1 3">
    <name type="scientific">Brenneria nigrifluens DSM 30175 = ATCC 13028</name>
    <dbReference type="NCBI Taxonomy" id="1121120"/>
    <lineage>
        <taxon>Bacteria</taxon>
        <taxon>Pseudomonadati</taxon>
        <taxon>Pseudomonadota</taxon>
        <taxon>Gammaproteobacteria</taxon>
        <taxon>Enterobacterales</taxon>
        <taxon>Pectobacteriaceae</taxon>
        <taxon>Brenneria</taxon>
    </lineage>
</organism>
<dbReference type="Proteomes" id="UP000295985">
    <property type="component" value="Unassembled WGS sequence"/>
</dbReference>
<dbReference type="InterPro" id="IPR025455">
    <property type="entry name" value="DUF4276"/>
</dbReference>
<reference evidence="2 4" key="2">
    <citation type="submission" date="2018-11" db="EMBL/GenBank/DDBJ databases">
        <title>Genome sequences of Brenneria nigrifluens and Brenneria rubrifaciens.</title>
        <authorList>
            <person name="Poret-Peterson A.T."/>
            <person name="McClean A.E."/>
            <person name="Kluepfel D.A."/>
        </authorList>
    </citation>
    <scope>NUCLEOTIDE SEQUENCE [LARGE SCALE GENOMIC DNA]</scope>
    <source>
        <strain evidence="2 4">ATCC 13028</strain>
    </source>
</reference>
<protein>
    <submittedName>
        <fullName evidence="1">DUF4276 domain-containing protein</fullName>
    </submittedName>
    <submittedName>
        <fullName evidence="2">DUF4276 family protein</fullName>
    </submittedName>
</protein>
<evidence type="ECO:0000313" key="2">
    <source>
        <dbReference type="EMBL" id="QCR06306.1"/>
    </source>
</evidence>
<dbReference type="EMBL" id="CP034036">
    <property type="protein sequence ID" value="QCR06306.1"/>
    <property type="molecule type" value="Genomic_DNA"/>
</dbReference>
<evidence type="ECO:0000313" key="1">
    <source>
        <dbReference type="EMBL" id="PWC21550.1"/>
    </source>
</evidence>
<dbReference type="AlphaFoldDB" id="A0A2U1UIQ7"/>
<gene>
    <name evidence="1" type="ORF">DDT54_18615</name>
    <name evidence="2" type="ORF">EH206_20440</name>
</gene>
<dbReference type="Proteomes" id="UP000303847">
    <property type="component" value="Chromosome"/>
</dbReference>
<evidence type="ECO:0000313" key="4">
    <source>
        <dbReference type="Proteomes" id="UP000303847"/>
    </source>
</evidence>
<reference evidence="1 3" key="1">
    <citation type="submission" date="2018-04" db="EMBL/GenBank/DDBJ databases">
        <title>Brenneria corticis sp.nov.</title>
        <authorList>
            <person name="Li Y."/>
        </authorList>
    </citation>
    <scope>NUCLEOTIDE SEQUENCE [LARGE SCALE GENOMIC DNA]</scope>
    <source>
        <strain evidence="1 3">LMG 2694</strain>
    </source>
</reference>
<dbReference type="Pfam" id="PF14103">
    <property type="entry name" value="DUF4276"/>
    <property type="match status" value="1"/>
</dbReference>
<sequence length="116" mass="13173">MENAVVEGLSMDVNIERRFILSYVQLHEFEALLFSDVGKFEYVLDGWSDDVRHTLAAIRNQFNTPEDINNHPTIAPSKRILRTFAPGTYSKTVHGPIIAEEIGIDIIRQQCPGFNL</sequence>
<name>A0A2U1UIQ7_9GAMM</name>